<sequence length="219" mass="25313">MRITLSSYFLVLLNSACKSYANFTEYVDDDNNIFELLDSQISGKCSVEKKDSASLFVKYEEDQRVKELGFYFQTNEVKVKHGDELRWQLSKLVFKEHNKEDGLSIKFESDNSSIIMSAPLNQKYVCKDKINVTLHHKEYSNIIVTFSPEIDLQPYGPKSNFYLCERTRKRSLKESFDSRMTVFSGVIMGFAAIGSLIGHSVRRHFIPERKQIYESIVGT</sequence>
<keyword evidence="4" id="KW-1185">Reference proteome</keyword>
<organism evidence="3 4">
    <name type="scientific">Diploscapter pachys</name>
    <dbReference type="NCBI Taxonomy" id="2018661"/>
    <lineage>
        <taxon>Eukaryota</taxon>
        <taxon>Metazoa</taxon>
        <taxon>Ecdysozoa</taxon>
        <taxon>Nematoda</taxon>
        <taxon>Chromadorea</taxon>
        <taxon>Rhabditida</taxon>
        <taxon>Rhabditina</taxon>
        <taxon>Rhabditomorpha</taxon>
        <taxon>Rhabditoidea</taxon>
        <taxon>Rhabditidae</taxon>
        <taxon>Diploscapter</taxon>
    </lineage>
</organism>
<evidence type="ECO:0000256" key="1">
    <source>
        <dbReference type="SAM" id="Phobius"/>
    </source>
</evidence>
<evidence type="ECO:0000256" key="2">
    <source>
        <dbReference type="SAM" id="SignalP"/>
    </source>
</evidence>
<keyword evidence="2" id="KW-0732">Signal</keyword>
<comment type="caution">
    <text evidence="3">The sequence shown here is derived from an EMBL/GenBank/DDBJ whole genome shotgun (WGS) entry which is preliminary data.</text>
</comment>
<accession>A0A2A2LYX3</accession>
<dbReference type="STRING" id="2018661.A0A2A2LYX3"/>
<keyword evidence="1" id="KW-0472">Membrane</keyword>
<evidence type="ECO:0000313" key="4">
    <source>
        <dbReference type="Proteomes" id="UP000218231"/>
    </source>
</evidence>
<reference evidence="3 4" key="1">
    <citation type="journal article" date="2017" name="Curr. Biol.">
        <title>Genome architecture and evolution of a unichromosomal asexual nematode.</title>
        <authorList>
            <person name="Fradin H."/>
            <person name="Zegar C."/>
            <person name="Gutwein M."/>
            <person name="Lucas J."/>
            <person name="Kovtun M."/>
            <person name="Corcoran D."/>
            <person name="Baugh L.R."/>
            <person name="Kiontke K."/>
            <person name="Gunsalus K."/>
            <person name="Fitch D.H."/>
            <person name="Piano F."/>
        </authorList>
    </citation>
    <scope>NUCLEOTIDE SEQUENCE [LARGE SCALE GENOMIC DNA]</scope>
    <source>
        <strain evidence="3">PF1309</strain>
    </source>
</reference>
<dbReference type="EMBL" id="LIAE01006319">
    <property type="protein sequence ID" value="PAV91444.1"/>
    <property type="molecule type" value="Genomic_DNA"/>
</dbReference>
<dbReference type="Proteomes" id="UP000218231">
    <property type="component" value="Unassembled WGS sequence"/>
</dbReference>
<name>A0A2A2LYX3_9BILA</name>
<keyword evidence="1" id="KW-1133">Transmembrane helix</keyword>
<dbReference type="Gene3D" id="2.40.160.110">
    <property type="match status" value="1"/>
</dbReference>
<proteinExistence type="predicted"/>
<evidence type="ECO:0000313" key="3">
    <source>
        <dbReference type="EMBL" id="PAV91444.1"/>
    </source>
</evidence>
<gene>
    <name evidence="3" type="ORF">WR25_06408</name>
</gene>
<feature type="signal peptide" evidence="2">
    <location>
        <begin position="1"/>
        <end position="21"/>
    </location>
</feature>
<protein>
    <submittedName>
        <fullName evidence="3">Uncharacterized protein</fullName>
    </submittedName>
</protein>
<keyword evidence="1" id="KW-0812">Transmembrane</keyword>
<feature type="transmembrane region" description="Helical" evidence="1">
    <location>
        <begin position="180"/>
        <end position="201"/>
    </location>
</feature>
<dbReference type="AlphaFoldDB" id="A0A2A2LYX3"/>
<feature type="chain" id="PRO_5012019494" evidence="2">
    <location>
        <begin position="22"/>
        <end position="219"/>
    </location>
</feature>
<dbReference type="OrthoDB" id="5912629at2759"/>